<dbReference type="Pfam" id="PF00069">
    <property type="entry name" value="Pkinase"/>
    <property type="match status" value="1"/>
</dbReference>
<dbReference type="PROSITE" id="PS50011">
    <property type="entry name" value="PROTEIN_KINASE_DOM"/>
    <property type="match status" value="1"/>
</dbReference>
<dbReference type="InterPro" id="IPR011009">
    <property type="entry name" value="Kinase-like_dom_sf"/>
</dbReference>
<dbReference type="RefSeq" id="WP_197660936.1">
    <property type="nucleotide sequence ID" value="NZ_JAEAGR010000006.1"/>
</dbReference>
<comment type="caution">
    <text evidence="7">The sequence shown here is derived from an EMBL/GenBank/DDBJ whole genome shotgun (WGS) entry which is preliminary data.</text>
</comment>
<protein>
    <submittedName>
        <fullName evidence="7">Serine/threonine protein kinase</fullName>
    </submittedName>
</protein>
<dbReference type="GO" id="GO:0004674">
    <property type="term" value="F:protein serine/threonine kinase activity"/>
    <property type="evidence" value="ECO:0007669"/>
    <property type="project" value="UniProtKB-KW"/>
</dbReference>
<dbReference type="InterPro" id="IPR017441">
    <property type="entry name" value="Protein_kinase_ATP_BS"/>
</dbReference>
<dbReference type="SUPFAM" id="SSF56112">
    <property type="entry name" value="Protein kinase-like (PK-like)"/>
    <property type="match status" value="1"/>
</dbReference>
<gene>
    <name evidence="7" type="ORF">I5677_07400</name>
</gene>
<evidence type="ECO:0000256" key="4">
    <source>
        <dbReference type="ARBA" id="ARBA00022840"/>
    </source>
</evidence>
<evidence type="ECO:0000256" key="1">
    <source>
        <dbReference type="ARBA" id="ARBA00022679"/>
    </source>
</evidence>
<dbReference type="PANTHER" id="PTHR24348">
    <property type="entry name" value="SERINE/THREONINE-PROTEIN KINASE UNC-51-RELATED"/>
    <property type="match status" value="1"/>
</dbReference>
<dbReference type="GO" id="GO:0005829">
    <property type="term" value="C:cytosol"/>
    <property type="evidence" value="ECO:0007669"/>
    <property type="project" value="TreeGrafter"/>
</dbReference>
<sequence>MQQEIWFQKYRIVKLLGTGGTAKVYLAEHILLNSYRAIKFISKNHPLYNLQQKEAKILKNLSHSSIPIIYDIEENEKGSYIVEEYLEGDTLKDYVRIKGLLLEDNIIRFSLQLCDLIKYLHSLERPILYLDLKPENIIVAGNTLKLIDFGSAIYLDELCNQKGLCGTKGFAAPELYHRGKIDERCDVYGIGKLIYFMVAGNSFKRELTYMDYSDLRKSCSKPMVRIINKCLKYNPTQRYASVTHLSKQLSVINKKKKFQNETSQSIRFAVAGAQTRIGTTHLSIRLCRYFIHQNIKSLYQENNTSRCVETIKKRYQGLRGDNGIYIINGIPMLPNERSTNEIPLNYPVIIKDFGCLTQSNIREFLEAEVKILILGAKDWELHHSEQVLQMVAEYKDIVYLFNYVDGKQLHQLMSSMDRRICYRIPYEPDPFKQPDINCQELFQEILGLTVF</sequence>
<evidence type="ECO:0000313" key="8">
    <source>
        <dbReference type="Proteomes" id="UP000623269"/>
    </source>
</evidence>
<evidence type="ECO:0000313" key="7">
    <source>
        <dbReference type="EMBL" id="MBH1940709.1"/>
    </source>
</evidence>
<dbReference type="GO" id="GO:0005776">
    <property type="term" value="C:autophagosome"/>
    <property type="evidence" value="ECO:0007669"/>
    <property type="project" value="TreeGrafter"/>
</dbReference>
<evidence type="ECO:0000256" key="3">
    <source>
        <dbReference type="ARBA" id="ARBA00022777"/>
    </source>
</evidence>
<dbReference type="PROSITE" id="PS00108">
    <property type="entry name" value="PROTEIN_KINASE_ST"/>
    <property type="match status" value="1"/>
</dbReference>
<dbReference type="PANTHER" id="PTHR24348:SF22">
    <property type="entry name" value="NON-SPECIFIC SERINE_THREONINE PROTEIN KINASE"/>
    <property type="match status" value="1"/>
</dbReference>
<feature type="domain" description="Protein kinase" evidence="6">
    <location>
        <begin position="10"/>
        <end position="252"/>
    </location>
</feature>
<keyword evidence="8" id="KW-1185">Reference proteome</keyword>
<keyword evidence="2 5" id="KW-0547">Nucleotide-binding</keyword>
<dbReference type="EMBL" id="JAEAGR010000006">
    <property type="protein sequence ID" value="MBH1940709.1"/>
    <property type="molecule type" value="Genomic_DNA"/>
</dbReference>
<organism evidence="7 8">
    <name type="scientific">Mobilitalea sibirica</name>
    <dbReference type="NCBI Taxonomy" id="1462919"/>
    <lineage>
        <taxon>Bacteria</taxon>
        <taxon>Bacillati</taxon>
        <taxon>Bacillota</taxon>
        <taxon>Clostridia</taxon>
        <taxon>Lachnospirales</taxon>
        <taxon>Lachnospiraceae</taxon>
        <taxon>Mobilitalea</taxon>
    </lineage>
</organism>
<dbReference type="InterPro" id="IPR045269">
    <property type="entry name" value="Atg1-like"/>
</dbReference>
<dbReference type="GO" id="GO:0005524">
    <property type="term" value="F:ATP binding"/>
    <property type="evidence" value="ECO:0007669"/>
    <property type="project" value="UniProtKB-UniRule"/>
</dbReference>
<dbReference type="CDD" id="cd14014">
    <property type="entry name" value="STKc_PknB_like"/>
    <property type="match status" value="1"/>
</dbReference>
<keyword evidence="4 5" id="KW-0067">ATP-binding</keyword>
<name>A0A8J7H227_9FIRM</name>
<dbReference type="GO" id="GO:0016020">
    <property type="term" value="C:membrane"/>
    <property type="evidence" value="ECO:0007669"/>
    <property type="project" value="TreeGrafter"/>
</dbReference>
<feature type="binding site" evidence="5">
    <location>
        <position position="39"/>
    </location>
    <ligand>
        <name>ATP</name>
        <dbReference type="ChEBI" id="CHEBI:30616"/>
    </ligand>
</feature>
<dbReference type="InterPro" id="IPR000719">
    <property type="entry name" value="Prot_kinase_dom"/>
</dbReference>
<reference evidence="7" key="1">
    <citation type="submission" date="2020-12" db="EMBL/GenBank/DDBJ databases">
        <title>M. sibirica DSM 26468T genome.</title>
        <authorList>
            <person name="Thieme N."/>
            <person name="Rettenmaier R."/>
            <person name="Zverlov V."/>
            <person name="Liebl W."/>
        </authorList>
    </citation>
    <scope>NUCLEOTIDE SEQUENCE</scope>
    <source>
        <strain evidence="7">DSM 26468</strain>
    </source>
</reference>
<dbReference type="PROSITE" id="PS00107">
    <property type="entry name" value="PROTEIN_KINASE_ATP"/>
    <property type="match status" value="1"/>
</dbReference>
<accession>A0A8J7H227</accession>
<dbReference type="AlphaFoldDB" id="A0A8J7H227"/>
<dbReference type="InterPro" id="IPR008271">
    <property type="entry name" value="Ser/Thr_kinase_AS"/>
</dbReference>
<evidence type="ECO:0000256" key="2">
    <source>
        <dbReference type="ARBA" id="ARBA00022741"/>
    </source>
</evidence>
<dbReference type="SMART" id="SM00220">
    <property type="entry name" value="S_TKc"/>
    <property type="match status" value="1"/>
</dbReference>
<dbReference type="Proteomes" id="UP000623269">
    <property type="component" value="Unassembled WGS sequence"/>
</dbReference>
<dbReference type="GO" id="GO:0000407">
    <property type="term" value="C:phagophore assembly site"/>
    <property type="evidence" value="ECO:0007669"/>
    <property type="project" value="TreeGrafter"/>
</dbReference>
<evidence type="ECO:0000259" key="6">
    <source>
        <dbReference type="PROSITE" id="PS50011"/>
    </source>
</evidence>
<proteinExistence type="predicted"/>
<evidence type="ECO:0000256" key="5">
    <source>
        <dbReference type="PROSITE-ProRule" id="PRU10141"/>
    </source>
</evidence>
<keyword evidence="7" id="KW-0723">Serine/threonine-protein kinase</keyword>
<keyword evidence="3 7" id="KW-0418">Kinase</keyword>
<dbReference type="Gene3D" id="1.10.510.10">
    <property type="entry name" value="Transferase(Phosphotransferase) domain 1"/>
    <property type="match status" value="1"/>
</dbReference>
<keyword evidence="1" id="KW-0808">Transferase</keyword>